<comment type="caution">
    <text evidence="2">The sequence shown here is derived from an EMBL/GenBank/DDBJ whole genome shotgun (WGS) entry which is preliminary data.</text>
</comment>
<protein>
    <submittedName>
        <fullName evidence="2">Thiamine biosynthesis protein ThiJ</fullName>
    </submittedName>
</protein>
<dbReference type="AlphaFoldDB" id="A0A1Q9GKD2"/>
<sequence>MNKATIHLAVYDTMADWEYGYVVAHINSAEFQKSPGHFEIRTVGETLEPITTKGGIRILPDMCLDNLSPTDSQLLILPGADTAAEGGIELFVDMAARYLSADVPVAAICGATAALAKRGLLDELPHTSNAKEFLQMTGYKGSDCYIDKPAVTGGNLITASGVAPVAFAAEIFRMLGLFADNTLEAWWQLFEHKDPAGFYQLMEEPSK</sequence>
<dbReference type="InterPro" id="IPR029062">
    <property type="entry name" value="Class_I_gatase-like"/>
</dbReference>
<organism evidence="2 3">
    <name type="scientific">Photobacterium proteolyticum</name>
    <dbReference type="NCBI Taxonomy" id="1903952"/>
    <lineage>
        <taxon>Bacteria</taxon>
        <taxon>Pseudomonadati</taxon>
        <taxon>Pseudomonadota</taxon>
        <taxon>Gammaproteobacteria</taxon>
        <taxon>Vibrionales</taxon>
        <taxon>Vibrionaceae</taxon>
        <taxon>Photobacterium</taxon>
    </lineage>
</organism>
<dbReference type="InterPro" id="IPR002818">
    <property type="entry name" value="DJ-1/PfpI"/>
</dbReference>
<evidence type="ECO:0000259" key="1">
    <source>
        <dbReference type="Pfam" id="PF01965"/>
    </source>
</evidence>
<dbReference type="RefSeq" id="WP_075765406.1">
    <property type="nucleotide sequence ID" value="NZ_MJIL01000079.1"/>
</dbReference>
<accession>A0A1Q9GKD2</accession>
<gene>
    <name evidence="2" type="ORF">BIT28_12930</name>
</gene>
<dbReference type="SUPFAM" id="SSF52317">
    <property type="entry name" value="Class I glutamine amidotransferase-like"/>
    <property type="match status" value="1"/>
</dbReference>
<feature type="domain" description="DJ-1/PfpI" evidence="1">
    <location>
        <begin position="6"/>
        <end position="172"/>
    </location>
</feature>
<dbReference type="STRING" id="1903952.BIT28_12930"/>
<reference evidence="2 3" key="1">
    <citation type="submission" date="2016-09" db="EMBL/GenBank/DDBJ databases">
        <title>Photobacterium proteolyticum sp. nov. a protease producing bacterium isolated from ocean sediments of Laizhou Bay.</title>
        <authorList>
            <person name="Li Y."/>
        </authorList>
    </citation>
    <scope>NUCLEOTIDE SEQUENCE [LARGE SCALE GENOMIC DNA]</scope>
    <source>
        <strain evidence="2 3">13-12</strain>
    </source>
</reference>
<dbReference type="Pfam" id="PF01965">
    <property type="entry name" value="DJ-1_PfpI"/>
    <property type="match status" value="1"/>
</dbReference>
<dbReference type="Gene3D" id="3.40.50.880">
    <property type="match status" value="1"/>
</dbReference>
<evidence type="ECO:0000313" key="3">
    <source>
        <dbReference type="Proteomes" id="UP000186905"/>
    </source>
</evidence>
<evidence type="ECO:0000313" key="2">
    <source>
        <dbReference type="EMBL" id="OLQ74947.1"/>
    </source>
</evidence>
<proteinExistence type="predicted"/>
<dbReference type="EMBL" id="MJIL01000079">
    <property type="protein sequence ID" value="OLQ74947.1"/>
    <property type="molecule type" value="Genomic_DNA"/>
</dbReference>
<name>A0A1Q9GKD2_9GAMM</name>
<dbReference type="Proteomes" id="UP000186905">
    <property type="component" value="Unassembled WGS sequence"/>
</dbReference>
<keyword evidence="3" id="KW-1185">Reference proteome</keyword>